<keyword evidence="5 7" id="KW-1133">Transmembrane helix</keyword>
<evidence type="ECO:0000256" key="7">
    <source>
        <dbReference type="SAM" id="Phobius"/>
    </source>
</evidence>
<evidence type="ECO:0000256" key="3">
    <source>
        <dbReference type="ARBA" id="ARBA00022448"/>
    </source>
</evidence>
<feature type="transmembrane region" description="Helical" evidence="7">
    <location>
        <begin position="40"/>
        <end position="62"/>
    </location>
</feature>
<dbReference type="InterPro" id="IPR006043">
    <property type="entry name" value="NCS2"/>
</dbReference>
<feature type="transmembrane region" description="Helical" evidence="7">
    <location>
        <begin position="74"/>
        <end position="96"/>
    </location>
</feature>
<feature type="transmembrane region" description="Helical" evidence="7">
    <location>
        <begin position="166"/>
        <end position="187"/>
    </location>
</feature>
<name>A0A7W7YZZ6_9HYPH</name>
<dbReference type="Proteomes" id="UP000535406">
    <property type="component" value="Unassembled WGS sequence"/>
</dbReference>
<feature type="transmembrane region" description="Helical" evidence="7">
    <location>
        <begin position="102"/>
        <end position="120"/>
    </location>
</feature>
<keyword evidence="6 7" id="KW-0472">Membrane</keyword>
<keyword evidence="3" id="KW-0813">Transport</keyword>
<comment type="subcellular location">
    <subcellularLocation>
        <location evidence="1">Membrane</location>
        <topology evidence="1">Multi-pass membrane protein</topology>
    </subcellularLocation>
</comment>
<dbReference type="GO" id="GO:0042907">
    <property type="term" value="F:xanthine transmembrane transporter activity"/>
    <property type="evidence" value="ECO:0007669"/>
    <property type="project" value="TreeGrafter"/>
</dbReference>
<evidence type="ECO:0000256" key="4">
    <source>
        <dbReference type="ARBA" id="ARBA00022692"/>
    </source>
</evidence>
<evidence type="ECO:0000256" key="5">
    <source>
        <dbReference type="ARBA" id="ARBA00022989"/>
    </source>
</evidence>
<proteinExistence type="inferred from homology"/>
<dbReference type="PANTHER" id="PTHR42810:SF4">
    <property type="entry name" value="URIC ACID TRANSPORTER UACT"/>
    <property type="match status" value="1"/>
</dbReference>
<keyword evidence="9" id="KW-1185">Reference proteome</keyword>
<dbReference type="PANTHER" id="PTHR42810">
    <property type="entry name" value="PURINE PERMEASE C1399.01C-RELATED"/>
    <property type="match status" value="1"/>
</dbReference>
<feature type="transmembrane region" description="Helical" evidence="7">
    <location>
        <begin position="127"/>
        <end position="146"/>
    </location>
</feature>
<evidence type="ECO:0000256" key="2">
    <source>
        <dbReference type="ARBA" id="ARBA00008821"/>
    </source>
</evidence>
<dbReference type="Pfam" id="PF00860">
    <property type="entry name" value="Xan_ur_permease"/>
    <property type="match status" value="1"/>
</dbReference>
<dbReference type="AlphaFoldDB" id="A0A7W7YZZ6"/>
<comment type="similarity">
    <text evidence="2">Belongs to the nucleobase:cation symporter-2 (NCS2) (TC 2.A.40) family.</text>
</comment>
<evidence type="ECO:0000256" key="6">
    <source>
        <dbReference type="ARBA" id="ARBA00023136"/>
    </source>
</evidence>
<dbReference type="EMBL" id="JACHIK010000030">
    <property type="protein sequence ID" value="MBB5045207.1"/>
    <property type="molecule type" value="Genomic_DNA"/>
</dbReference>
<accession>A0A7W7YZZ6</accession>
<gene>
    <name evidence="8" type="ORF">HNQ66_004636</name>
</gene>
<keyword evidence="4 7" id="KW-0812">Transmembrane</keyword>
<evidence type="ECO:0000313" key="9">
    <source>
        <dbReference type="Proteomes" id="UP000535406"/>
    </source>
</evidence>
<sequence length="238" mass="24736">MILNAVEYVSQIGLRITFAAISPVIAIGSNPAILEAGPNAGLQAVYGAVIAVGLFAIFMAPLGRYIVRAFPPVVVGAVLTVMGLSLLPVAIQYAAGGFVPDAGKPAYIGLAVIVLLNVFGRGFVTNIAVFLGLVVGVVFAGLMGMLDFSAVKDAAPLAIVTPFHFGLPTFHLVPVLTMCLVVAITWVESVGDTIVVGEMVGRPATERTIADLLRADGLSTMLGGMLNSFPYTAFSENW</sequence>
<evidence type="ECO:0000313" key="8">
    <source>
        <dbReference type="EMBL" id="MBB5045207.1"/>
    </source>
</evidence>
<evidence type="ECO:0000256" key="1">
    <source>
        <dbReference type="ARBA" id="ARBA00004141"/>
    </source>
</evidence>
<comment type="caution">
    <text evidence="8">The sequence shown here is derived from an EMBL/GenBank/DDBJ whole genome shotgun (WGS) entry which is preliminary data.</text>
</comment>
<feature type="transmembrane region" description="Helical" evidence="7">
    <location>
        <begin position="12"/>
        <end position="34"/>
    </location>
</feature>
<dbReference type="GO" id="GO:0005886">
    <property type="term" value="C:plasma membrane"/>
    <property type="evidence" value="ECO:0007669"/>
    <property type="project" value="TreeGrafter"/>
</dbReference>
<protein>
    <submittedName>
        <fullName evidence="8">Xanthine/uracil permease</fullName>
    </submittedName>
</protein>
<organism evidence="8 9">
    <name type="scientific">Shinella fusca</name>
    <dbReference type="NCBI Taxonomy" id="544480"/>
    <lineage>
        <taxon>Bacteria</taxon>
        <taxon>Pseudomonadati</taxon>
        <taxon>Pseudomonadota</taxon>
        <taxon>Alphaproteobacteria</taxon>
        <taxon>Hyphomicrobiales</taxon>
        <taxon>Rhizobiaceae</taxon>
        <taxon>Shinella</taxon>
    </lineage>
</organism>
<reference evidence="8 9" key="1">
    <citation type="submission" date="2020-08" db="EMBL/GenBank/DDBJ databases">
        <title>Genomic Encyclopedia of Type Strains, Phase IV (KMG-IV): sequencing the most valuable type-strain genomes for metagenomic binning, comparative biology and taxonomic classification.</title>
        <authorList>
            <person name="Goeker M."/>
        </authorList>
    </citation>
    <scope>NUCLEOTIDE SEQUENCE [LARGE SCALE GENOMIC DNA]</scope>
    <source>
        <strain evidence="8 9">DSM 21319</strain>
    </source>
</reference>